<evidence type="ECO:0000256" key="1">
    <source>
        <dbReference type="ARBA" id="ARBA00022490"/>
    </source>
</evidence>
<proteinExistence type="inferred from homology"/>
<dbReference type="EMBL" id="JACHGH010000012">
    <property type="protein sequence ID" value="MBB6454799.1"/>
    <property type="molecule type" value="Genomic_DNA"/>
</dbReference>
<evidence type="ECO:0000256" key="10">
    <source>
        <dbReference type="HAMAP-Rule" id="MF_01820"/>
    </source>
</evidence>
<dbReference type="GO" id="GO:0046872">
    <property type="term" value="F:metal ion binding"/>
    <property type="evidence" value="ECO:0007669"/>
    <property type="project" value="UniProtKB-KW"/>
</dbReference>
<comment type="cofactor">
    <cofactor evidence="10">
        <name>Zn(2+)</name>
        <dbReference type="ChEBI" id="CHEBI:29105"/>
    </cofactor>
    <text evidence="10">Binds 1 zinc ion per subunit.</text>
</comment>
<dbReference type="HAMAP" id="MF_01820">
    <property type="entry name" value="GTPase_RsgA"/>
    <property type="match status" value="1"/>
</dbReference>
<dbReference type="GO" id="GO:0003924">
    <property type="term" value="F:GTPase activity"/>
    <property type="evidence" value="ECO:0007669"/>
    <property type="project" value="UniProtKB-UniRule"/>
</dbReference>
<comment type="caution">
    <text evidence="13">The sequence shown here is derived from an EMBL/GenBank/DDBJ whole genome shotgun (WGS) entry which is preliminary data.</text>
</comment>
<keyword evidence="1 10" id="KW-0963">Cytoplasm</keyword>
<dbReference type="InterPro" id="IPR010914">
    <property type="entry name" value="RsgA_GTPase_dom"/>
</dbReference>
<sequence length="347" mass="39478">MNSYSLKQLGLQTIVEEQYKQESLKIGRVATSANERYKILSPEGEFQATILGKIRFLAESARDLPCVGDWVLYQKMDGDSQAVIHQVLDRSSLLSRKAPGDKKEEQIMAANVDFVFLVNALNNDFNIRRMERYLYLVYESGALPIFVLTKKDLCDDVEDKIRAIQDIAPGTPVIAVDSLSGEGYEELYSFIKEGKTVSLIGSSGVGKSTVINRLFGKEMQKTKDIRASDHKGKHTTTHRELFVLPKGGVIIDTPGMREIQLWGTEESVHQAFDDIEALAAQCRFIDCKHETEPHCAVKDAIHKGKLDVERLESFRKLEREVRHLELKEKYGTHRASKMQWEEFRKKL</sequence>
<comment type="subcellular location">
    <subcellularLocation>
        <location evidence="10">Cytoplasm</location>
    </subcellularLocation>
</comment>
<feature type="binding site" evidence="10">
    <location>
        <begin position="149"/>
        <end position="152"/>
    </location>
    <ligand>
        <name>GTP</name>
        <dbReference type="ChEBI" id="CHEBI:37565"/>
    </ligand>
</feature>
<comment type="subunit">
    <text evidence="10">Monomer. Associates with 30S ribosomal subunit, binds 16S rRNA.</text>
</comment>
<comment type="function">
    <text evidence="10">One of several proteins that assist in the late maturation steps of the functional core of the 30S ribosomal subunit. Helps release RbfA from mature subunits. May play a role in the assembly of ribosomal proteins into the subunit. Circularly permuted GTPase that catalyzes slow GTP hydrolysis, GTPase activity is stimulated by the 30S ribosomal subunit.</text>
</comment>
<evidence type="ECO:0000313" key="14">
    <source>
        <dbReference type="Proteomes" id="UP000581688"/>
    </source>
</evidence>
<dbReference type="SUPFAM" id="SSF52540">
    <property type="entry name" value="P-loop containing nucleoside triphosphate hydrolases"/>
    <property type="match status" value="1"/>
</dbReference>
<dbReference type="Gene3D" id="1.10.40.50">
    <property type="entry name" value="Probable gtpase engc, domain 3"/>
    <property type="match status" value="1"/>
</dbReference>
<dbReference type="PROSITE" id="PS51721">
    <property type="entry name" value="G_CP"/>
    <property type="match status" value="1"/>
</dbReference>
<dbReference type="PROSITE" id="PS50936">
    <property type="entry name" value="ENGC_GTPASE"/>
    <property type="match status" value="1"/>
</dbReference>
<dbReference type="GO" id="GO:0005737">
    <property type="term" value="C:cytoplasm"/>
    <property type="evidence" value="ECO:0007669"/>
    <property type="project" value="UniProtKB-SubCell"/>
</dbReference>
<evidence type="ECO:0000256" key="9">
    <source>
        <dbReference type="ARBA" id="ARBA00023134"/>
    </source>
</evidence>
<feature type="binding site" evidence="10">
    <location>
        <position position="282"/>
    </location>
    <ligand>
        <name>Zn(2+)</name>
        <dbReference type="ChEBI" id="CHEBI:29105"/>
    </ligand>
</feature>
<comment type="similarity">
    <text evidence="10">Belongs to the TRAFAC class YlqF/YawG GTPase family. RsgA subfamily.</text>
</comment>
<dbReference type="GO" id="GO:0005525">
    <property type="term" value="F:GTP binding"/>
    <property type="evidence" value="ECO:0007669"/>
    <property type="project" value="UniProtKB-UniRule"/>
</dbReference>
<keyword evidence="7 10" id="KW-0862">Zinc</keyword>
<name>A0A841Q874_9BACI</name>
<dbReference type="Pfam" id="PF03193">
    <property type="entry name" value="RsgA_GTPase"/>
    <property type="match status" value="1"/>
</dbReference>
<keyword evidence="9 10" id="KW-0342">GTP-binding</keyword>
<keyword evidence="14" id="KW-1185">Reference proteome</keyword>
<protein>
    <recommendedName>
        <fullName evidence="10">Small ribosomal subunit biogenesis GTPase RsgA</fullName>
        <ecNumber evidence="10">3.6.1.-</ecNumber>
    </recommendedName>
</protein>
<dbReference type="Gene3D" id="3.40.50.300">
    <property type="entry name" value="P-loop containing nucleotide triphosphate hydrolases"/>
    <property type="match status" value="1"/>
</dbReference>
<dbReference type="GO" id="GO:0019843">
    <property type="term" value="F:rRNA binding"/>
    <property type="evidence" value="ECO:0007669"/>
    <property type="project" value="UniProtKB-KW"/>
</dbReference>
<dbReference type="Proteomes" id="UP000581688">
    <property type="component" value="Unassembled WGS sequence"/>
</dbReference>
<feature type="binding site" evidence="10">
    <location>
        <position position="287"/>
    </location>
    <ligand>
        <name>Zn(2+)</name>
        <dbReference type="ChEBI" id="CHEBI:29105"/>
    </ligand>
</feature>
<keyword evidence="8 10" id="KW-0694">RNA-binding</keyword>
<dbReference type="InterPro" id="IPR027417">
    <property type="entry name" value="P-loop_NTPase"/>
</dbReference>
<keyword evidence="6 10" id="KW-0378">Hydrolase</keyword>
<feature type="binding site" evidence="10">
    <location>
        <position position="295"/>
    </location>
    <ligand>
        <name>Zn(2+)</name>
        <dbReference type="ChEBI" id="CHEBI:29105"/>
    </ligand>
</feature>
<keyword evidence="2 10" id="KW-0690">Ribosome biogenesis</keyword>
<dbReference type="PANTHER" id="PTHR32120:SF10">
    <property type="entry name" value="SMALL RIBOSOMAL SUBUNIT BIOGENESIS GTPASE RSGA"/>
    <property type="match status" value="1"/>
</dbReference>
<evidence type="ECO:0000256" key="7">
    <source>
        <dbReference type="ARBA" id="ARBA00022833"/>
    </source>
</evidence>
<evidence type="ECO:0000256" key="8">
    <source>
        <dbReference type="ARBA" id="ARBA00022884"/>
    </source>
</evidence>
<evidence type="ECO:0000256" key="3">
    <source>
        <dbReference type="ARBA" id="ARBA00022723"/>
    </source>
</evidence>
<evidence type="ECO:0000256" key="5">
    <source>
        <dbReference type="ARBA" id="ARBA00022741"/>
    </source>
</evidence>
<gene>
    <name evidence="10" type="primary">rsgA</name>
    <name evidence="13" type="ORF">HNQ94_003288</name>
</gene>
<evidence type="ECO:0000256" key="6">
    <source>
        <dbReference type="ARBA" id="ARBA00022801"/>
    </source>
</evidence>
<keyword evidence="3 10" id="KW-0479">Metal-binding</keyword>
<feature type="domain" description="CP-type G" evidence="12">
    <location>
        <begin position="101"/>
        <end position="259"/>
    </location>
</feature>
<reference evidence="13 14" key="1">
    <citation type="submission" date="2020-08" db="EMBL/GenBank/DDBJ databases">
        <title>Genomic Encyclopedia of Type Strains, Phase IV (KMG-IV): sequencing the most valuable type-strain genomes for metagenomic binning, comparative biology and taxonomic classification.</title>
        <authorList>
            <person name="Goeker M."/>
        </authorList>
    </citation>
    <scope>NUCLEOTIDE SEQUENCE [LARGE SCALE GENOMIC DNA]</scope>
    <source>
        <strain evidence="13 14">DSM 19612</strain>
    </source>
</reference>
<keyword evidence="4 10" id="KW-0699">rRNA-binding</keyword>
<feature type="binding site" evidence="10">
    <location>
        <begin position="201"/>
        <end position="209"/>
    </location>
    <ligand>
        <name>GTP</name>
        <dbReference type="ChEBI" id="CHEBI:37565"/>
    </ligand>
</feature>
<dbReference type="NCBIfam" id="TIGR00157">
    <property type="entry name" value="ribosome small subunit-dependent GTPase A"/>
    <property type="match status" value="1"/>
</dbReference>
<dbReference type="InterPro" id="IPR004881">
    <property type="entry name" value="Ribosome_biogen_GTPase_RsgA"/>
</dbReference>
<feature type="binding site" evidence="10">
    <location>
        <position position="289"/>
    </location>
    <ligand>
        <name>Zn(2+)</name>
        <dbReference type="ChEBI" id="CHEBI:29105"/>
    </ligand>
</feature>
<feature type="domain" description="EngC GTPase" evidence="11">
    <location>
        <begin position="110"/>
        <end position="257"/>
    </location>
</feature>
<dbReference type="PANTHER" id="PTHR32120">
    <property type="entry name" value="SMALL RIBOSOMAL SUBUNIT BIOGENESIS GTPASE RSGA"/>
    <property type="match status" value="1"/>
</dbReference>
<accession>A0A841Q874</accession>
<keyword evidence="5 10" id="KW-0547">Nucleotide-binding</keyword>
<evidence type="ECO:0000259" key="12">
    <source>
        <dbReference type="PROSITE" id="PS51721"/>
    </source>
</evidence>
<dbReference type="EC" id="3.6.1.-" evidence="10"/>
<dbReference type="AlphaFoldDB" id="A0A841Q874"/>
<organism evidence="13 14">
    <name type="scientific">Salirhabdus euzebyi</name>
    <dbReference type="NCBI Taxonomy" id="394506"/>
    <lineage>
        <taxon>Bacteria</taxon>
        <taxon>Bacillati</taxon>
        <taxon>Bacillota</taxon>
        <taxon>Bacilli</taxon>
        <taxon>Bacillales</taxon>
        <taxon>Bacillaceae</taxon>
        <taxon>Salirhabdus</taxon>
    </lineage>
</organism>
<evidence type="ECO:0000256" key="2">
    <source>
        <dbReference type="ARBA" id="ARBA00022517"/>
    </source>
</evidence>
<evidence type="ECO:0000256" key="4">
    <source>
        <dbReference type="ARBA" id="ARBA00022730"/>
    </source>
</evidence>
<evidence type="ECO:0000313" key="13">
    <source>
        <dbReference type="EMBL" id="MBB6454799.1"/>
    </source>
</evidence>
<dbReference type="GO" id="GO:0042274">
    <property type="term" value="P:ribosomal small subunit biogenesis"/>
    <property type="evidence" value="ECO:0007669"/>
    <property type="project" value="UniProtKB-UniRule"/>
</dbReference>
<evidence type="ECO:0000259" key="11">
    <source>
        <dbReference type="PROSITE" id="PS50936"/>
    </source>
</evidence>
<dbReference type="InterPro" id="IPR030378">
    <property type="entry name" value="G_CP_dom"/>
</dbReference>
<dbReference type="CDD" id="cd01854">
    <property type="entry name" value="YjeQ_EngC"/>
    <property type="match status" value="1"/>
</dbReference>
<dbReference type="RefSeq" id="WP_174497366.1">
    <property type="nucleotide sequence ID" value="NZ_CADDWK010000014.1"/>
</dbReference>